<sequence>MDNVTSLPPATNPCVIKLDQFQYAFYQQSQVEIQSPDGMCLTRIGEEINNRRDEEQHFQLWEQVVLLEVLLEQIDSDLKLPARAVTCLADLMTRVNAHFLKHAE</sequence>
<organism evidence="1 2">
    <name type="scientific">Cellvibrio mixtus</name>
    <dbReference type="NCBI Taxonomy" id="39650"/>
    <lineage>
        <taxon>Bacteria</taxon>
        <taxon>Pseudomonadati</taxon>
        <taxon>Pseudomonadota</taxon>
        <taxon>Gammaproteobacteria</taxon>
        <taxon>Cellvibrionales</taxon>
        <taxon>Cellvibrionaceae</taxon>
        <taxon>Cellvibrio</taxon>
    </lineage>
</organism>
<dbReference type="Proteomes" id="UP000216101">
    <property type="component" value="Unassembled WGS sequence"/>
</dbReference>
<dbReference type="EMBL" id="NHNI01000001">
    <property type="protein sequence ID" value="OZY85890.1"/>
    <property type="molecule type" value="Genomic_DNA"/>
</dbReference>
<accession>A0A266Q7V8</accession>
<gene>
    <name evidence="1" type="ORF">CBP51_02310</name>
</gene>
<evidence type="ECO:0000313" key="2">
    <source>
        <dbReference type="Proteomes" id="UP000216101"/>
    </source>
</evidence>
<proteinExistence type="predicted"/>
<dbReference type="RefSeq" id="WP_094983693.1">
    <property type="nucleotide sequence ID" value="NZ_NHNI01000001.1"/>
</dbReference>
<dbReference type="AlphaFoldDB" id="A0A266Q7V8"/>
<reference evidence="2" key="1">
    <citation type="submission" date="2017-05" db="EMBL/GenBank/DDBJ databases">
        <authorList>
            <person name="Barney B.M."/>
        </authorList>
    </citation>
    <scope>NUCLEOTIDE SEQUENCE [LARGE SCALE GENOMIC DNA]</scope>
    <source>
        <strain evidence="2">PSBB022</strain>
    </source>
</reference>
<comment type="caution">
    <text evidence="1">The sequence shown here is derived from an EMBL/GenBank/DDBJ whole genome shotgun (WGS) entry which is preliminary data.</text>
</comment>
<evidence type="ECO:0000313" key="1">
    <source>
        <dbReference type="EMBL" id="OZY85890.1"/>
    </source>
</evidence>
<keyword evidence="2" id="KW-1185">Reference proteome</keyword>
<name>A0A266Q7V8_9GAMM</name>
<protein>
    <submittedName>
        <fullName evidence="1">Uncharacterized protein</fullName>
    </submittedName>
</protein>